<feature type="binding site" evidence="12">
    <location>
        <position position="326"/>
    </location>
    <ligand>
        <name>FAD</name>
        <dbReference type="ChEBI" id="CHEBI:57692"/>
    </ligand>
</feature>
<name>A0A2S9K1Z6_9BURK</name>
<feature type="domain" description="Pyridine nucleotide-disulphide oxidoreductase dimerisation" evidence="15">
    <location>
        <begin position="360"/>
        <end position="469"/>
    </location>
</feature>
<accession>A0A2S9K1Z6</accession>
<dbReference type="Proteomes" id="UP000238589">
    <property type="component" value="Unassembled WGS sequence"/>
</dbReference>
<dbReference type="SUPFAM" id="SSF55424">
    <property type="entry name" value="FAD/NAD-linked reductases, dimerisation (C-terminal) domain"/>
    <property type="match status" value="1"/>
</dbReference>
<feature type="binding site" evidence="12">
    <location>
        <begin position="153"/>
        <end position="155"/>
    </location>
    <ligand>
        <name>FAD</name>
        <dbReference type="ChEBI" id="CHEBI:57692"/>
    </ligand>
</feature>
<dbReference type="PANTHER" id="PTHR22912">
    <property type="entry name" value="DISULFIDE OXIDOREDUCTASE"/>
    <property type="match status" value="1"/>
</dbReference>
<dbReference type="EMBL" id="PVLQ01000064">
    <property type="protein sequence ID" value="PRD64473.1"/>
    <property type="molecule type" value="Genomic_DNA"/>
</dbReference>
<dbReference type="Gene3D" id="3.50.50.60">
    <property type="entry name" value="FAD/NAD(P)-binding domain"/>
    <property type="match status" value="2"/>
</dbReference>
<evidence type="ECO:0000256" key="9">
    <source>
        <dbReference type="ARBA" id="ARBA00023027"/>
    </source>
</evidence>
<dbReference type="GO" id="GO:0005737">
    <property type="term" value="C:cytoplasm"/>
    <property type="evidence" value="ECO:0007669"/>
    <property type="project" value="UniProtKB-SubCell"/>
</dbReference>
<keyword evidence="12" id="KW-0547">Nucleotide-binding</keyword>
<keyword evidence="7 12" id="KW-0274">FAD</keyword>
<feature type="active site" description="Proton acceptor" evidence="11">
    <location>
        <position position="458"/>
    </location>
</feature>
<dbReference type="PANTHER" id="PTHR22912:SF224">
    <property type="entry name" value="DIHYDROLIPOYL DEHYDROGENASE"/>
    <property type="match status" value="1"/>
</dbReference>
<reference evidence="17 18" key="1">
    <citation type="submission" date="2018-03" db="EMBL/GenBank/DDBJ databases">
        <title>Comparative genomics illustrates the genes involved in a hyperalkaliphilic mechanisms of Serpentinomonas isolated from highly-alkaline calcium-rich serpentinized springs.</title>
        <authorList>
            <person name="Suzuki S."/>
            <person name="Ishii S."/>
            <person name="Walworth N."/>
            <person name="Bird L."/>
            <person name="Kuenen J.G."/>
            <person name="Nealson K.H."/>
        </authorList>
    </citation>
    <scope>NUCLEOTIDE SEQUENCE [LARGE SCALE GENOMIC DNA]</scope>
    <source>
        <strain evidence="17 18">P1</strain>
    </source>
</reference>
<dbReference type="GO" id="GO:0004148">
    <property type="term" value="F:dihydrolipoyl dehydrogenase (NADH) activity"/>
    <property type="evidence" value="ECO:0007669"/>
    <property type="project" value="UniProtKB-EC"/>
</dbReference>
<evidence type="ECO:0000259" key="15">
    <source>
        <dbReference type="Pfam" id="PF02852"/>
    </source>
</evidence>
<evidence type="ECO:0000313" key="18">
    <source>
        <dbReference type="Proteomes" id="UP000238589"/>
    </source>
</evidence>
<dbReference type="FunFam" id="3.30.390.30:FF:000001">
    <property type="entry name" value="Dihydrolipoyl dehydrogenase"/>
    <property type="match status" value="1"/>
</dbReference>
<evidence type="ECO:0000256" key="3">
    <source>
        <dbReference type="ARBA" id="ARBA00012608"/>
    </source>
</evidence>
<feature type="disulfide bond" description="Redox-active" evidence="13">
    <location>
        <begin position="49"/>
        <end position="54"/>
    </location>
</feature>
<feature type="binding site" evidence="12">
    <location>
        <position position="213"/>
    </location>
    <ligand>
        <name>NAD(+)</name>
        <dbReference type="ChEBI" id="CHEBI:57540"/>
    </ligand>
</feature>
<dbReference type="EC" id="1.8.1.4" evidence="3 14"/>
<comment type="similarity">
    <text evidence="2 14">Belongs to the class-I pyridine nucleotide-disulfide oxidoreductase family.</text>
</comment>
<comment type="caution">
    <text evidence="17">The sequence shown here is derived from an EMBL/GenBank/DDBJ whole genome shotgun (WGS) entry which is preliminary data.</text>
</comment>
<evidence type="ECO:0000256" key="8">
    <source>
        <dbReference type="ARBA" id="ARBA00023002"/>
    </source>
</evidence>
<dbReference type="InterPro" id="IPR001100">
    <property type="entry name" value="Pyr_nuc-diS_OxRdtase"/>
</dbReference>
<keyword evidence="6 14" id="KW-0285">Flavoprotein</keyword>
<dbReference type="Pfam" id="PF02852">
    <property type="entry name" value="Pyr_redox_dim"/>
    <property type="match status" value="1"/>
</dbReference>
<protein>
    <recommendedName>
        <fullName evidence="4 14">Dihydrolipoyl dehydrogenase</fullName>
        <ecNumber evidence="3 14">1.8.1.4</ecNumber>
    </recommendedName>
</protein>
<dbReference type="OrthoDB" id="178496at2"/>
<keyword evidence="9 12" id="KW-0520">NAD</keyword>
<proteinExistence type="inferred from homology"/>
<dbReference type="InterPro" id="IPR023753">
    <property type="entry name" value="FAD/NAD-binding_dom"/>
</dbReference>
<feature type="binding site" evidence="12">
    <location>
        <begin position="190"/>
        <end position="197"/>
    </location>
    <ligand>
        <name>NAD(+)</name>
        <dbReference type="ChEBI" id="CHEBI:57540"/>
    </ligand>
</feature>
<evidence type="ECO:0000256" key="14">
    <source>
        <dbReference type="RuleBase" id="RU003692"/>
    </source>
</evidence>
<feature type="binding site" evidence="12">
    <location>
        <position position="58"/>
    </location>
    <ligand>
        <name>FAD</name>
        <dbReference type="ChEBI" id="CHEBI:57692"/>
    </ligand>
</feature>
<feature type="binding site" evidence="12">
    <location>
        <begin position="332"/>
        <end position="335"/>
    </location>
    <ligand>
        <name>FAD</name>
        <dbReference type="ChEBI" id="CHEBI:57692"/>
    </ligand>
</feature>
<evidence type="ECO:0000256" key="1">
    <source>
        <dbReference type="ARBA" id="ARBA00004496"/>
    </source>
</evidence>
<keyword evidence="5" id="KW-0963">Cytoplasm</keyword>
<dbReference type="NCBIfam" id="TIGR01350">
    <property type="entry name" value="lipoamide_DH"/>
    <property type="match status" value="1"/>
</dbReference>
<dbReference type="GO" id="GO:0050660">
    <property type="term" value="F:flavin adenine dinucleotide binding"/>
    <property type="evidence" value="ECO:0007669"/>
    <property type="project" value="InterPro"/>
</dbReference>
<comment type="subcellular location">
    <subcellularLocation>
        <location evidence="1">Cytoplasm</location>
    </subcellularLocation>
</comment>
<dbReference type="InterPro" id="IPR006258">
    <property type="entry name" value="Lipoamide_DH"/>
</dbReference>
<evidence type="ECO:0000256" key="11">
    <source>
        <dbReference type="PIRSR" id="PIRSR000350-2"/>
    </source>
</evidence>
<dbReference type="InterPro" id="IPR036188">
    <property type="entry name" value="FAD/NAD-bd_sf"/>
</dbReference>
<dbReference type="PRINTS" id="PR00411">
    <property type="entry name" value="PNDRDTASEI"/>
</dbReference>
<evidence type="ECO:0000256" key="10">
    <source>
        <dbReference type="ARBA" id="ARBA00049187"/>
    </source>
</evidence>
<keyword evidence="14" id="KW-0676">Redox-active center</keyword>
<keyword evidence="18" id="KW-1185">Reference proteome</keyword>
<sequence length="479" mass="50712">MSKQFDVIVIGAGPGGYIAAIRAAQLGFQVACIDEWTNAAGGAAPGGTCTNVGCIPSKALLQSSEHFDHANHHFAEHGISTGNVKMDVAKMIARKDNVVKQNNDGILYLFKKNKVSFFHGRGSFVKAVEGGYEIKVAGKAEETLVGKQVIVATGSNARALPNVPFDEVNVLSNDGALRVGAVPKKLAVIGSGVIGLEMGSVWRRLGSEVTILEGLPTFLGAVDEQIAKEAKKAFDKQGLKIELGVKVGEIKTVKKGRNTEVSIAYTNAKGEEVKLDADKLIVSIGRVPNTNGLNVEAVGLQLDERGAIVVDGDCKTNLPGVWAVGDVVRGPMLAHKAEEEGVAVAERIAGQHGHVNFNTIPWVIYTSPEIAWVGRTEQQLKADGVKYKAGSFPFLANGRARALGDTTGLVKFLADAQTDEILGVHIVGPMASELIAEAVVAMEFRASAEDIARICHAHPSLSEATKEAALAVDKRTLNF</sequence>
<gene>
    <name evidence="17" type="primary">lpdA</name>
    <name evidence="17" type="ORF">C6P64_14095</name>
</gene>
<keyword evidence="8 14" id="KW-0560">Oxidoreductase</keyword>
<dbReference type="InterPro" id="IPR050151">
    <property type="entry name" value="Class-I_Pyr_Nuc-Dis_Oxidored"/>
</dbReference>
<evidence type="ECO:0000256" key="4">
    <source>
        <dbReference type="ARBA" id="ARBA00016961"/>
    </source>
</evidence>
<feature type="binding site" evidence="12">
    <location>
        <position position="285"/>
    </location>
    <ligand>
        <name>NAD(+)</name>
        <dbReference type="ChEBI" id="CHEBI:57540"/>
    </ligand>
</feature>
<feature type="binding site" evidence="12">
    <location>
        <position position="122"/>
    </location>
    <ligand>
        <name>FAD</name>
        <dbReference type="ChEBI" id="CHEBI:57692"/>
    </ligand>
</feature>
<evidence type="ECO:0000256" key="2">
    <source>
        <dbReference type="ARBA" id="ARBA00007532"/>
    </source>
</evidence>
<comment type="miscellaneous">
    <text evidence="14">The active site is a redox-active disulfide bond.</text>
</comment>
<evidence type="ECO:0000256" key="12">
    <source>
        <dbReference type="PIRSR" id="PIRSR000350-3"/>
    </source>
</evidence>
<dbReference type="Gene3D" id="3.30.390.30">
    <property type="match status" value="1"/>
</dbReference>
<feature type="domain" description="FAD/NAD(P)-binding" evidence="16">
    <location>
        <begin position="5"/>
        <end position="341"/>
    </location>
</feature>
<dbReference type="Pfam" id="PF07992">
    <property type="entry name" value="Pyr_redox_2"/>
    <property type="match status" value="1"/>
</dbReference>
<dbReference type="GO" id="GO:0006103">
    <property type="term" value="P:2-oxoglutarate metabolic process"/>
    <property type="evidence" value="ECO:0007669"/>
    <property type="project" value="TreeGrafter"/>
</dbReference>
<dbReference type="RefSeq" id="WP_105749192.1">
    <property type="nucleotide sequence ID" value="NZ_PVLQ01000064.1"/>
</dbReference>
<dbReference type="SUPFAM" id="SSF51905">
    <property type="entry name" value="FAD/NAD(P)-binding domain"/>
    <property type="match status" value="1"/>
</dbReference>
<evidence type="ECO:0000313" key="17">
    <source>
        <dbReference type="EMBL" id="PRD64473.1"/>
    </source>
</evidence>
<dbReference type="AlphaFoldDB" id="A0A2S9K1Z6"/>
<dbReference type="InterPro" id="IPR016156">
    <property type="entry name" value="FAD/NAD-linked_Rdtase_dimer_sf"/>
</dbReference>
<evidence type="ECO:0000256" key="7">
    <source>
        <dbReference type="ARBA" id="ARBA00022827"/>
    </source>
</evidence>
<organism evidence="17 18">
    <name type="scientific">Malikia granosa</name>
    <dbReference type="NCBI Taxonomy" id="263067"/>
    <lineage>
        <taxon>Bacteria</taxon>
        <taxon>Pseudomonadati</taxon>
        <taxon>Pseudomonadota</taxon>
        <taxon>Betaproteobacteria</taxon>
        <taxon>Burkholderiales</taxon>
        <taxon>Comamonadaceae</taxon>
        <taxon>Malikia</taxon>
    </lineage>
</organism>
<dbReference type="InterPro" id="IPR004099">
    <property type="entry name" value="Pyr_nucl-diS_OxRdtase_dimer"/>
</dbReference>
<evidence type="ECO:0000256" key="13">
    <source>
        <dbReference type="PIRSR" id="PIRSR000350-4"/>
    </source>
</evidence>
<dbReference type="PRINTS" id="PR00368">
    <property type="entry name" value="FADPNR"/>
</dbReference>
<evidence type="ECO:0000259" key="16">
    <source>
        <dbReference type="Pfam" id="PF07992"/>
    </source>
</evidence>
<evidence type="ECO:0000256" key="6">
    <source>
        <dbReference type="ARBA" id="ARBA00022630"/>
    </source>
</evidence>
<comment type="catalytic activity">
    <reaction evidence="10 14">
        <text>N(6)-[(R)-dihydrolipoyl]-L-lysyl-[protein] + NAD(+) = N(6)-[(R)-lipoyl]-L-lysyl-[protein] + NADH + H(+)</text>
        <dbReference type="Rhea" id="RHEA:15045"/>
        <dbReference type="Rhea" id="RHEA-COMP:10474"/>
        <dbReference type="Rhea" id="RHEA-COMP:10475"/>
        <dbReference type="ChEBI" id="CHEBI:15378"/>
        <dbReference type="ChEBI" id="CHEBI:57540"/>
        <dbReference type="ChEBI" id="CHEBI:57945"/>
        <dbReference type="ChEBI" id="CHEBI:83099"/>
        <dbReference type="ChEBI" id="CHEBI:83100"/>
        <dbReference type="EC" id="1.8.1.4"/>
    </reaction>
</comment>
<evidence type="ECO:0000256" key="5">
    <source>
        <dbReference type="ARBA" id="ARBA00022490"/>
    </source>
</evidence>
<comment type="cofactor">
    <cofactor evidence="12 14">
        <name>FAD</name>
        <dbReference type="ChEBI" id="CHEBI:57692"/>
    </cofactor>
    <text evidence="12 14">Binds 1 FAD per subunit.</text>
</comment>
<dbReference type="PIRSF" id="PIRSF000350">
    <property type="entry name" value="Mercury_reductase_MerA"/>
    <property type="match status" value="1"/>
</dbReference>